<evidence type="ECO:0000313" key="8">
    <source>
        <dbReference type="Proteomes" id="UP001177769"/>
    </source>
</evidence>
<dbReference type="InterPro" id="IPR003593">
    <property type="entry name" value="AAA+_ATPase"/>
</dbReference>
<proteinExistence type="inferred from homology"/>
<keyword evidence="8" id="KW-1185">Reference proteome</keyword>
<protein>
    <submittedName>
        <fullName evidence="7">ATP-binding cassette domain-containing protein</fullName>
    </submittedName>
</protein>
<evidence type="ECO:0000256" key="2">
    <source>
        <dbReference type="ARBA" id="ARBA00022448"/>
    </source>
</evidence>
<dbReference type="GO" id="GO:0016887">
    <property type="term" value="F:ATP hydrolysis activity"/>
    <property type="evidence" value="ECO:0007669"/>
    <property type="project" value="InterPro"/>
</dbReference>
<dbReference type="PROSITE" id="PS50893">
    <property type="entry name" value="ABC_TRANSPORTER_2"/>
    <property type="match status" value="1"/>
</dbReference>
<dbReference type="PROSITE" id="PS00211">
    <property type="entry name" value="ABC_TRANSPORTER_1"/>
    <property type="match status" value="1"/>
</dbReference>
<comment type="similarity">
    <text evidence="1">Belongs to the ABC transporter superfamily.</text>
</comment>
<dbReference type="SUPFAM" id="SSF52540">
    <property type="entry name" value="P-loop containing nucleoside triphosphate hydrolases"/>
    <property type="match status" value="1"/>
</dbReference>
<gene>
    <name evidence="7" type="ORF">PFX98_16960</name>
</gene>
<dbReference type="PANTHER" id="PTHR43335">
    <property type="entry name" value="ABC TRANSPORTER, ATP-BINDING PROTEIN"/>
    <property type="match status" value="1"/>
</dbReference>
<dbReference type="InterPro" id="IPR017871">
    <property type="entry name" value="ABC_transporter-like_CS"/>
</dbReference>
<dbReference type="KEGG" id="pais:PFX98_16960"/>
<evidence type="ECO:0000259" key="6">
    <source>
        <dbReference type="PROSITE" id="PS50893"/>
    </source>
</evidence>
<dbReference type="Gene3D" id="3.40.50.300">
    <property type="entry name" value="P-loop containing nucleotide triphosphate hydrolases"/>
    <property type="match status" value="1"/>
</dbReference>
<keyword evidence="2" id="KW-0813">Transport</keyword>
<evidence type="ECO:0000313" key="7">
    <source>
        <dbReference type="EMBL" id="WIT10594.1"/>
    </source>
</evidence>
<dbReference type="SMART" id="SM00382">
    <property type="entry name" value="AAA"/>
    <property type="match status" value="1"/>
</dbReference>
<dbReference type="PANTHER" id="PTHR43335:SF2">
    <property type="entry name" value="ABC TRANSPORTER, ATP-BINDING PROTEIN"/>
    <property type="match status" value="1"/>
</dbReference>
<organism evidence="7 8">
    <name type="scientific">Paucibacter sediminis</name>
    <dbReference type="NCBI Taxonomy" id="3019553"/>
    <lineage>
        <taxon>Bacteria</taxon>
        <taxon>Pseudomonadati</taxon>
        <taxon>Pseudomonadota</taxon>
        <taxon>Betaproteobacteria</taxon>
        <taxon>Burkholderiales</taxon>
        <taxon>Sphaerotilaceae</taxon>
        <taxon>Roseateles</taxon>
    </lineage>
</organism>
<dbReference type="Proteomes" id="UP001177769">
    <property type="component" value="Chromosome"/>
</dbReference>
<accession>A0AA95SUJ2</accession>
<dbReference type="InterPro" id="IPR027417">
    <property type="entry name" value="P-loop_NTPase"/>
</dbReference>
<feature type="domain" description="ABC transporter" evidence="6">
    <location>
        <begin position="15"/>
        <end position="248"/>
    </location>
</feature>
<keyword evidence="3" id="KW-1003">Cell membrane</keyword>
<evidence type="ECO:0000256" key="3">
    <source>
        <dbReference type="ARBA" id="ARBA00022475"/>
    </source>
</evidence>
<name>A0AA95SUJ2_9BURK</name>
<evidence type="ECO:0000256" key="5">
    <source>
        <dbReference type="ARBA" id="ARBA00022840"/>
    </source>
</evidence>
<evidence type="ECO:0000256" key="4">
    <source>
        <dbReference type="ARBA" id="ARBA00022741"/>
    </source>
</evidence>
<dbReference type="EMBL" id="CP116346">
    <property type="protein sequence ID" value="WIT10594.1"/>
    <property type="molecule type" value="Genomic_DNA"/>
</dbReference>
<dbReference type="InterPro" id="IPR003439">
    <property type="entry name" value="ABC_transporter-like_ATP-bd"/>
</dbReference>
<keyword evidence="4" id="KW-0547">Nucleotide-binding</keyword>
<keyword evidence="3" id="KW-0472">Membrane</keyword>
<keyword evidence="5 7" id="KW-0067">ATP-binding</keyword>
<evidence type="ECO:0000256" key="1">
    <source>
        <dbReference type="ARBA" id="ARBA00005417"/>
    </source>
</evidence>
<dbReference type="RefSeq" id="WP_285231667.1">
    <property type="nucleotide sequence ID" value="NZ_CP116346.1"/>
</dbReference>
<reference evidence="7" key="1">
    <citation type="submission" date="2023-01" db="EMBL/GenBank/DDBJ databases">
        <title>Whole genome sequence of Paucibacter sp. S2-9 isolated from pond sediment.</title>
        <authorList>
            <person name="Jung J.Y."/>
        </authorList>
    </citation>
    <scope>NUCLEOTIDE SEQUENCE</scope>
    <source>
        <strain evidence="7">S2-9</strain>
    </source>
</reference>
<sequence length="311" mass="33654">MSATPTPSQQCPPSLELKGLGKQYAGGFWGLREFSALLQPGITGILGPNGAGKSTLLRMLATLSTPSAGEICWKGERVPTGGLHWGQVLRERLGYLPQDFGVYPQLNAIEFLGYLAAAKGLSPRSARARIDDLIALLNLQHCAKQALGGYSGGMRQRVGIAQALLNDPELLILDEPTIGLDLAERAAFRHLLAELAQDRIILLSTHIVSDLEATAEDILMMAGGRLIARDSADSLAFALQGQVWLWTVPFKDVEALRQRWLVAGMLKRPQGMQLRVLSPVAPHIDARAAEPNLEDAYLWATRPRAAQAEAA</sequence>
<dbReference type="Pfam" id="PF00005">
    <property type="entry name" value="ABC_tran"/>
    <property type="match status" value="1"/>
</dbReference>
<dbReference type="AlphaFoldDB" id="A0AA95SUJ2"/>
<dbReference type="GO" id="GO:0005524">
    <property type="term" value="F:ATP binding"/>
    <property type="evidence" value="ECO:0007669"/>
    <property type="project" value="UniProtKB-KW"/>
</dbReference>